<dbReference type="GO" id="GO:0034475">
    <property type="term" value="P:U4 snRNA 3'-end processing"/>
    <property type="evidence" value="ECO:0007669"/>
    <property type="project" value="TreeGrafter"/>
</dbReference>
<evidence type="ECO:0000259" key="9">
    <source>
        <dbReference type="Pfam" id="PF01138"/>
    </source>
</evidence>
<dbReference type="PANTHER" id="PTHR11953:SF2">
    <property type="entry name" value="EXOSOME COMPLEX COMPONENT MTR3"/>
    <property type="match status" value="1"/>
</dbReference>
<evidence type="ECO:0000256" key="6">
    <source>
        <dbReference type="ARBA" id="ARBA00022835"/>
    </source>
</evidence>
<dbReference type="InterPro" id="IPR027408">
    <property type="entry name" value="PNPase/RNase_PH_dom_sf"/>
</dbReference>
<evidence type="ECO:0000256" key="8">
    <source>
        <dbReference type="ARBA" id="ARBA00023242"/>
    </source>
</evidence>
<dbReference type="Pfam" id="PF01138">
    <property type="entry name" value="RNase_PH"/>
    <property type="match status" value="1"/>
</dbReference>
<keyword evidence="6" id="KW-0271">Exosome</keyword>
<dbReference type="InterPro" id="IPR001247">
    <property type="entry name" value="ExoRNase_PH_dom1"/>
</dbReference>
<name>A0A4P9ZR00_9FUNG</name>
<dbReference type="GO" id="GO:0016075">
    <property type="term" value="P:rRNA catabolic process"/>
    <property type="evidence" value="ECO:0007669"/>
    <property type="project" value="TreeGrafter"/>
</dbReference>
<keyword evidence="4" id="KW-0963">Cytoplasm</keyword>
<feature type="domain" description="Exoribonuclease phosphorolytic" evidence="9">
    <location>
        <begin position="52"/>
        <end position="179"/>
    </location>
</feature>
<dbReference type="EMBL" id="ML002837">
    <property type="protein sequence ID" value="RKP35568.1"/>
    <property type="molecule type" value="Genomic_DNA"/>
</dbReference>
<evidence type="ECO:0000256" key="3">
    <source>
        <dbReference type="ARBA" id="ARBA00006678"/>
    </source>
</evidence>
<evidence type="ECO:0000313" key="11">
    <source>
        <dbReference type="Proteomes" id="UP000268162"/>
    </source>
</evidence>
<sequence>MDRRRVNGPELSVAPLVATVDAEGAVNFVQETPKQAFTPDTKRQDGRSAGDIRPIYLRAGLVNQASGSAYFEQKNTRVTCGVYGPRQNKKAQFNELARLECEIKFTPSSCEKRRALHRDPEEKELANFIAQALSPAVKLDRYPKSTISVYISVIQCDGWWSAVAAAITCASVALIDAGIDMIDSVVAASTLVANPSTVLMDASQSEEDAHPHIDAGVLLVAELPTFKSITHVVQMGKLDINQTTKATEACLEVCAKIHGVVNHYLRESVIQQAEI</sequence>
<protein>
    <submittedName>
        <fullName evidence="10">Ribosomal protein S5 domain 2-type protein</fullName>
    </submittedName>
</protein>
<dbReference type="GO" id="GO:0000176">
    <property type="term" value="C:nuclear exosome (RNase complex)"/>
    <property type="evidence" value="ECO:0007669"/>
    <property type="project" value="TreeGrafter"/>
</dbReference>
<gene>
    <name evidence="10" type="ORF">BJ085DRAFT_23923</name>
</gene>
<dbReference type="GO" id="GO:0071051">
    <property type="term" value="P:poly(A)-dependent snoRNA 3'-end processing"/>
    <property type="evidence" value="ECO:0007669"/>
    <property type="project" value="TreeGrafter"/>
</dbReference>
<keyword evidence="10" id="KW-0687">Ribonucleoprotein</keyword>
<dbReference type="InterPro" id="IPR020568">
    <property type="entry name" value="Ribosomal_Su5_D2-typ_SF"/>
</dbReference>
<dbReference type="Proteomes" id="UP000268162">
    <property type="component" value="Unassembled WGS sequence"/>
</dbReference>
<proteinExistence type="inferred from homology"/>
<evidence type="ECO:0000256" key="7">
    <source>
        <dbReference type="ARBA" id="ARBA00022884"/>
    </source>
</evidence>
<keyword evidence="11" id="KW-1185">Reference proteome</keyword>
<keyword evidence="5" id="KW-0698">rRNA processing</keyword>
<dbReference type="CDD" id="cd11371">
    <property type="entry name" value="RNase_PH_MTR3"/>
    <property type="match status" value="1"/>
</dbReference>
<dbReference type="GO" id="GO:0071028">
    <property type="term" value="P:nuclear mRNA surveillance"/>
    <property type="evidence" value="ECO:0007669"/>
    <property type="project" value="TreeGrafter"/>
</dbReference>
<keyword evidence="8" id="KW-0539">Nucleus</keyword>
<dbReference type="GO" id="GO:0003723">
    <property type="term" value="F:RNA binding"/>
    <property type="evidence" value="ECO:0007669"/>
    <property type="project" value="UniProtKB-KW"/>
</dbReference>
<keyword evidence="7" id="KW-0694">RNA-binding</keyword>
<dbReference type="Gene3D" id="3.30.230.70">
    <property type="entry name" value="GHMP Kinase, N-terminal domain"/>
    <property type="match status" value="1"/>
</dbReference>
<dbReference type="GO" id="GO:0005840">
    <property type="term" value="C:ribosome"/>
    <property type="evidence" value="ECO:0007669"/>
    <property type="project" value="UniProtKB-KW"/>
</dbReference>
<dbReference type="GO" id="GO:0006364">
    <property type="term" value="P:rRNA processing"/>
    <property type="evidence" value="ECO:0007669"/>
    <property type="project" value="UniProtKB-KW"/>
</dbReference>
<comment type="subcellular location">
    <subcellularLocation>
        <location evidence="2">Cytoplasm</location>
    </subcellularLocation>
    <subcellularLocation>
        <location evidence="1">Nucleus</location>
    </subcellularLocation>
</comment>
<dbReference type="SUPFAM" id="SSF54211">
    <property type="entry name" value="Ribosomal protein S5 domain 2-like"/>
    <property type="match status" value="1"/>
</dbReference>
<dbReference type="GO" id="GO:0000177">
    <property type="term" value="C:cytoplasmic exosome (RNase complex)"/>
    <property type="evidence" value="ECO:0007669"/>
    <property type="project" value="TreeGrafter"/>
</dbReference>
<dbReference type="GO" id="GO:0005730">
    <property type="term" value="C:nucleolus"/>
    <property type="evidence" value="ECO:0007669"/>
    <property type="project" value="TreeGrafter"/>
</dbReference>
<keyword evidence="10" id="KW-0689">Ribosomal protein</keyword>
<dbReference type="InterPro" id="IPR050080">
    <property type="entry name" value="RNase_PH"/>
</dbReference>
<dbReference type="AlphaFoldDB" id="A0A4P9ZR00"/>
<dbReference type="PANTHER" id="PTHR11953">
    <property type="entry name" value="EXOSOME COMPLEX COMPONENT"/>
    <property type="match status" value="1"/>
</dbReference>
<evidence type="ECO:0000256" key="2">
    <source>
        <dbReference type="ARBA" id="ARBA00004496"/>
    </source>
</evidence>
<evidence type="ECO:0000256" key="1">
    <source>
        <dbReference type="ARBA" id="ARBA00004123"/>
    </source>
</evidence>
<evidence type="ECO:0000256" key="5">
    <source>
        <dbReference type="ARBA" id="ARBA00022552"/>
    </source>
</evidence>
<accession>A0A4P9ZR00</accession>
<dbReference type="SUPFAM" id="SSF55666">
    <property type="entry name" value="Ribonuclease PH domain 2-like"/>
    <property type="match status" value="1"/>
</dbReference>
<dbReference type="OrthoDB" id="2504340at2759"/>
<reference evidence="11" key="1">
    <citation type="journal article" date="2018" name="Nat. Microbiol.">
        <title>Leveraging single-cell genomics to expand the fungal tree of life.</title>
        <authorList>
            <person name="Ahrendt S.R."/>
            <person name="Quandt C.A."/>
            <person name="Ciobanu D."/>
            <person name="Clum A."/>
            <person name="Salamov A."/>
            <person name="Andreopoulos B."/>
            <person name="Cheng J.F."/>
            <person name="Woyke T."/>
            <person name="Pelin A."/>
            <person name="Henrissat B."/>
            <person name="Reynolds N.K."/>
            <person name="Benny G.L."/>
            <person name="Smith M.E."/>
            <person name="James T.Y."/>
            <person name="Grigoriev I.V."/>
        </authorList>
    </citation>
    <scope>NUCLEOTIDE SEQUENCE [LARGE SCALE GENOMIC DNA]</scope>
    <source>
        <strain evidence="11">RSA 468</strain>
    </source>
</reference>
<comment type="similarity">
    <text evidence="3">Belongs to the RNase PH family.</text>
</comment>
<evidence type="ECO:0000313" key="10">
    <source>
        <dbReference type="EMBL" id="RKP35568.1"/>
    </source>
</evidence>
<evidence type="ECO:0000256" key="4">
    <source>
        <dbReference type="ARBA" id="ARBA00022490"/>
    </source>
</evidence>
<organism evidence="10 11">
    <name type="scientific">Dimargaris cristalligena</name>
    <dbReference type="NCBI Taxonomy" id="215637"/>
    <lineage>
        <taxon>Eukaryota</taxon>
        <taxon>Fungi</taxon>
        <taxon>Fungi incertae sedis</taxon>
        <taxon>Zoopagomycota</taxon>
        <taxon>Kickxellomycotina</taxon>
        <taxon>Dimargaritomycetes</taxon>
        <taxon>Dimargaritales</taxon>
        <taxon>Dimargaritaceae</taxon>
        <taxon>Dimargaris</taxon>
    </lineage>
</organism>
<dbReference type="STRING" id="215637.A0A4P9ZR00"/>
<dbReference type="InterPro" id="IPR036345">
    <property type="entry name" value="ExoRNase_PH_dom2_sf"/>
</dbReference>